<sequence length="91" mass="10681">MAQDPKNLYYSLDWFQQMKREYDEASSDRCLGMSFAVAASHISKDGLSMTVDEVEEFDENHDGSINFEEYLTMRFKYDAQRQGNMRGRYLA</sequence>
<evidence type="ECO:0000256" key="1">
    <source>
        <dbReference type="ARBA" id="ARBA00022837"/>
    </source>
</evidence>
<keyword evidence="3" id="KW-1185">Reference proteome</keyword>
<keyword evidence="1" id="KW-0106">Calcium</keyword>
<dbReference type="Gene3D" id="1.10.238.10">
    <property type="entry name" value="EF-hand"/>
    <property type="match status" value="1"/>
</dbReference>
<name>A0A2V5HGL9_ASPV1</name>
<accession>A0A2V5HGL9</accession>
<dbReference type="OMA" id="AEYMELM"/>
<dbReference type="SUPFAM" id="SSF47473">
    <property type="entry name" value="EF-hand"/>
    <property type="match status" value="1"/>
</dbReference>
<reference evidence="2 3" key="1">
    <citation type="submission" date="2018-02" db="EMBL/GenBank/DDBJ databases">
        <title>The genomes of Aspergillus section Nigri reveals drivers in fungal speciation.</title>
        <authorList>
            <consortium name="DOE Joint Genome Institute"/>
            <person name="Vesth T.C."/>
            <person name="Nybo J."/>
            <person name="Theobald S."/>
            <person name="Brandl J."/>
            <person name="Frisvad J.C."/>
            <person name="Nielsen K.F."/>
            <person name="Lyhne E.K."/>
            <person name="Kogle M.E."/>
            <person name="Kuo A."/>
            <person name="Riley R."/>
            <person name="Clum A."/>
            <person name="Nolan M."/>
            <person name="Lipzen A."/>
            <person name="Salamov A."/>
            <person name="Henrissat B."/>
            <person name="Wiebenga A."/>
            <person name="De vries R.P."/>
            <person name="Grigoriev I.V."/>
            <person name="Mortensen U.H."/>
            <person name="Andersen M.R."/>
            <person name="Baker S.E."/>
        </authorList>
    </citation>
    <scope>NUCLEOTIDE SEQUENCE [LARGE SCALE GENOMIC DNA]</scope>
    <source>
        <strain evidence="2 3">CBS 115571</strain>
    </source>
</reference>
<proteinExistence type="predicted"/>
<dbReference type="InterPro" id="IPR011992">
    <property type="entry name" value="EF-hand-dom_pair"/>
</dbReference>
<evidence type="ECO:0008006" key="4">
    <source>
        <dbReference type="Google" id="ProtNLM"/>
    </source>
</evidence>
<evidence type="ECO:0000313" key="2">
    <source>
        <dbReference type="EMBL" id="PYI20503.1"/>
    </source>
</evidence>
<organism evidence="2 3">
    <name type="scientific">Aspergillus violaceofuscus (strain CBS 115571)</name>
    <dbReference type="NCBI Taxonomy" id="1450538"/>
    <lineage>
        <taxon>Eukaryota</taxon>
        <taxon>Fungi</taxon>
        <taxon>Dikarya</taxon>
        <taxon>Ascomycota</taxon>
        <taxon>Pezizomycotina</taxon>
        <taxon>Eurotiomycetes</taxon>
        <taxon>Eurotiomycetidae</taxon>
        <taxon>Eurotiales</taxon>
        <taxon>Aspergillaceae</taxon>
        <taxon>Aspergillus</taxon>
    </lineage>
</organism>
<gene>
    <name evidence="2" type="ORF">BO99DRAFT_431683</name>
</gene>
<evidence type="ECO:0000313" key="3">
    <source>
        <dbReference type="Proteomes" id="UP000249829"/>
    </source>
</evidence>
<protein>
    <recommendedName>
        <fullName evidence="4">EF-hand domain-containing protein</fullName>
    </recommendedName>
</protein>
<dbReference type="AlphaFoldDB" id="A0A2V5HGL9"/>
<dbReference type="Proteomes" id="UP000249829">
    <property type="component" value="Unassembled WGS sequence"/>
</dbReference>
<dbReference type="EMBL" id="KZ825125">
    <property type="protein sequence ID" value="PYI20503.1"/>
    <property type="molecule type" value="Genomic_DNA"/>
</dbReference>
<dbReference type="InterPro" id="IPR018247">
    <property type="entry name" value="EF_Hand_1_Ca_BS"/>
</dbReference>
<dbReference type="PROSITE" id="PS00018">
    <property type="entry name" value="EF_HAND_1"/>
    <property type="match status" value="1"/>
</dbReference>